<dbReference type="Proteomes" id="UP000007646">
    <property type="component" value="Unassembled WGS sequence"/>
</dbReference>
<comment type="similarity">
    <text evidence="4">Belongs to the thioredoxin family.</text>
</comment>
<sequence length="105" mass="11950">KVMVIQSKEEFEAVLKEAGEKLVVVDFSATWCGPCKIIKPVFNALSFKYDDVLFLEVDADECEELIQECGIVCIPTFQFYRKEEKVGEFCGALKEELESTITELK</sequence>
<dbReference type="OMA" id="CYADWCS"/>
<evidence type="ECO:0000256" key="6">
    <source>
        <dbReference type="PIRSR" id="PIRSR000077-4"/>
    </source>
</evidence>
<reference evidence="8" key="3">
    <citation type="submission" date="2025-09" db="UniProtKB">
        <authorList>
            <consortium name="Ensembl"/>
        </authorList>
    </citation>
    <scope>IDENTIFICATION</scope>
    <source>
        <strain evidence="8">Isolate ISIS603380</strain>
    </source>
</reference>
<evidence type="ECO:0000313" key="8">
    <source>
        <dbReference type="Ensembl" id="ENSLAFP00000019591.1"/>
    </source>
</evidence>
<evidence type="ECO:0000313" key="9">
    <source>
        <dbReference type="Proteomes" id="UP000007646"/>
    </source>
</evidence>
<keyword evidence="9" id="KW-1185">Reference proteome</keyword>
<organism evidence="8 9">
    <name type="scientific">Loxodonta africana</name>
    <name type="common">African elephant</name>
    <dbReference type="NCBI Taxonomy" id="9785"/>
    <lineage>
        <taxon>Eukaryota</taxon>
        <taxon>Metazoa</taxon>
        <taxon>Chordata</taxon>
        <taxon>Craniata</taxon>
        <taxon>Vertebrata</taxon>
        <taxon>Euteleostomi</taxon>
        <taxon>Mammalia</taxon>
        <taxon>Eutheria</taxon>
        <taxon>Afrotheria</taxon>
        <taxon>Proboscidea</taxon>
        <taxon>Elephantidae</taxon>
        <taxon>Loxodonta</taxon>
    </lineage>
</organism>
<dbReference type="AlphaFoldDB" id="G3TVI3"/>
<feature type="domain" description="Thioredoxin" evidence="7">
    <location>
        <begin position="2"/>
        <end position="105"/>
    </location>
</feature>
<feature type="site" description="Contributes to redox potential value" evidence="5">
    <location>
        <position position="33"/>
    </location>
</feature>
<dbReference type="GeneTree" id="ENSGT00940000163147"/>
<dbReference type="FunFam" id="3.40.30.10:FF:000245">
    <property type="entry name" value="Thioredoxin"/>
    <property type="match status" value="1"/>
</dbReference>
<keyword evidence="1" id="KW-0702">S-nitrosylation</keyword>
<dbReference type="GO" id="GO:0015035">
    <property type="term" value="F:protein-disulfide reductase activity"/>
    <property type="evidence" value="ECO:0007669"/>
    <property type="project" value="InterPro"/>
</dbReference>
<dbReference type="HOGENOM" id="CLU_090389_14_6_1"/>
<evidence type="ECO:0000256" key="3">
    <source>
        <dbReference type="ARBA" id="ARBA00023284"/>
    </source>
</evidence>
<feature type="disulfide bond" description="Redox-active" evidence="6">
    <location>
        <begin position="32"/>
        <end position="35"/>
    </location>
</feature>
<dbReference type="PROSITE" id="PS51352">
    <property type="entry name" value="THIOREDOXIN_2"/>
    <property type="match status" value="1"/>
</dbReference>
<feature type="active site" description="Nucleophile" evidence="5">
    <location>
        <position position="35"/>
    </location>
</feature>
<accession>G3TVI3</accession>
<dbReference type="STRING" id="9785.ENSLAFP00000019591"/>
<feature type="site" description="Deprotonates C-terminal active site Cys" evidence="5">
    <location>
        <position position="26"/>
    </location>
</feature>
<dbReference type="PRINTS" id="PR00421">
    <property type="entry name" value="THIOREDOXIN"/>
</dbReference>
<keyword evidence="3 6" id="KW-0676">Redox-active center</keyword>
<dbReference type="CDD" id="cd02947">
    <property type="entry name" value="TRX_family"/>
    <property type="match status" value="1"/>
</dbReference>
<feature type="active site" description="Nucleophile" evidence="5">
    <location>
        <position position="32"/>
    </location>
</feature>
<dbReference type="PROSITE" id="PS00194">
    <property type="entry name" value="THIOREDOXIN_1"/>
    <property type="match status" value="1"/>
</dbReference>
<keyword evidence="2 6" id="KW-1015">Disulfide bond</keyword>
<evidence type="ECO:0000259" key="7">
    <source>
        <dbReference type="PROSITE" id="PS51352"/>
    </source>
</evidence>
<evidence type="ECO:0000256" key="1">
    <source>
        <dbReference type="ARBA" id="ARBA00022799"/>
    </source>
</evidence>
<dbReference type="SUPFAM" id="SSF52833">
    <property type="entry name" value="Thioredoxin-like"/>
    <property type="match status" value="1"/>
</dbReference>
<proteinExistence type="inferred from homology"/>
<dbReference type="eggNOG" id="KOG0907">
    <property type="taxonomic scope" value="Eukaryota"/>
</dbReference>
<dbReference type="Gene3D" id="3.40.30.10">
    <property type="entry name" value="Glutaredoxin"/>
    <property type="match status" value="1"/>
</dbReference>
<dbReference type="InterPro" id="IPR013766">
    <property type="entry name" value="Thioredoxin_domain"/>
</dbReference>
<reference evidence="8" key="2">
    <citation type="submission" date="2025-08" db="UniProtKB">
        <authorList>
            <consortium name="Ensembl"/>
        </authorList>
    </citation>
    <scope>IDENTIFICATION</scope>
    <source>
        <strain evidence="8">Isolate ISIS603380</strain>
    </source>
</reference>
<evidence type="ECO:0000256" key="5">
    <source>
        <dbReference type="PIRSR" id="PIRSR000077-1"/>
    </source>
</evidence>
<evidence type="ECO:0000256" key="4">
    <source>
        <dbReference type="PIRNR" id="PIRNR000077"/>
    </source>
</evidence>
<dbReference type="PIRSF" id="PIRSF000077">
    <property type="entry name" value="Thioredoxin"/>
    <property type="match status" value="1"/>
</dbReference>
<evidence type="ECO:0000256" key="2">
    <source>
        <dbReference type="ARBA" id="ARBA00023157"/>
    </source>
</evidence>
<dbReference type="InterPro" id="IPR036249">
    <property type="entry name" value="Thioredoxin-like_sf"/>
</dbReference>
<dbReference type="InterPro" id="IPR017937">
    <property type="entry name" value="Thioredoxin_CS"/>
</dbReference>
<dbReference type="InParanoid" id="G3TVI3"/>
<dbReference type="PANTHER" id="PTHR46115">
    <property type="entry name" value="THIOREDOXIN-LIKE PROTEIN 1"/>
    <property type="match status" value="1"/>
</dbReference>
<dbReference type="InterPro" id="IPR005746">
    <property type="entry name" value="Thioredoxin"/>
</dbReference>
<dbReference type="Pfam" id="PF00085">
    <property type="entry name" value="Thioredoxin"/>
    <property type="match status" value="1"/>
</dbReference>
<protein>
    <recommendedName>
        <fullName evidence="4">Thioredoxin</fullName>
    </recommendedName>
</protein>
<feature type="site" description="Contributes to redox potential value" evidence="5">
    <location>
        <position position="34"/>
    </location>
</feature>
<reference evidence="8 9" key="1">
    <citation type="submission" date="2009-06" db="EMBL/GenBank/DDBJ databases">
        <title>The Genome Sequence of Loxodonta africana (African elephant).</title>
        <authorList>
            <person name="Di Palma F."/>
            <person name="Heiman D."/>
            <person name="Young S."/>
            <person name="Johnson J."/>
            <person name="Lander E.S."/>
            <person name="Lindblad-Toh K."/>
        </authorList>
    </citation>
    <scope>NUCLEOTIDE SEQUENCE [LARGE SCALE GENOMIC DNA]</scope>
    <source>
        <strain evidence="8 9">Isolate ISIS603380</strain>
    </source>
</reference>
<dbReference type="Ensembl" id="ENSLAFT00000033411.1">
    <property type="protein sequence ID" value="ENSLAFP00000019591.1"/>
    <property type="gene ID" value="ENSLAFG00000027236.1"/>
</dbReference>
<name>G3TVI3_LOXAF</name>